<protein>
    <recommendedName>
        <fullName evidence="2">histidine kinase</fullName>
        <ecNumber evidence="2">2.7.13.3</ecNumber>
    </recommendedName>
</protein>
<evidence type="ECO:0000256" key="3">
    <source>
        <dbReference type="ARBA" id="ARBA00022553"/>
    </source>
</evidence>
<dbReference type="InterPro" id="IPR052162">
    <property type="entry name" value="Sensor_kinase/Photoreceptor"/>
</dbReference>
<evidence type="ECO:0000259" key="8">
    <source>
        <dbReference type="PROSITE" id="PS50113"/>
    </source>
</evidence>
<dbReference type="Proteomes" id="UP000006565">
    <property type="component" value="Chromosome"/>
</dbReference>
<dbReference type="InterPro" id="IPR000700">
    <property type="entry name" value="PAS-assoc_C"/>
</dbReference>
<dbReference type="SUPFAM" id="SSF55785">
    <property type="entry name" value="PYP-like sensor domain (PAS domain)"/>
    <property type="match status" value="2"/>
</dbReference>
<dbReference type="PROSITE" id="PS50113">
    <property type="entry name" value="PAC"/>
    <property type="match status" value="2"/>
</dbReference>
<keyword evidence="10" id="KW-1185">Reference proteome</keyword>
<dbReference type="OrthoDB" id="111382at2157"/>
<feature type="domain" description="PAS" evidence="7">
    <location>
        <begin position="25"/>
        <end position="98"/>
    </location>
</feature>
<dbReference type="SMART" id="SM00086">
    <property type="entry name" value="PAC"/>
    <property type="match status" value="2"/>
</dbReference>
<evidence type="ECO:0000256" key="6">
    <source>
        <dbReference type="SAM" id="Coils"/>
    </source>
</evidence>
<organism evidence="9 10">
    <name type="scientific">Methanolacinia petrolearia (strain DSM 11571 / OCM 486 / SEBR 4847)</name>
    <name type="common">Methanoplanus petrolearius</name>
    <dbReference type="NCBI Taxonomy" id="679926"/>
    <lineage>
        <taxon>Archaea</taxon>
        <taxon>Methanobacteriati</taxon>
        <taxon>Methanobacteriota</taxon>
        <taxon>Stenosarchaea group</taxon>
        <taxon>Methanomicrobia</taxon>
        <taxon>Methanomicrobiales</taxon>
        <taxon>Methanomicrobiaceae</taxon>
        <taxon>Methanolacinia</taxon>
    </lineage>
</organism>
<dbReference type="InterPro" id="IPR013767">
    <property type="entry name" value="PAS_fold"/>
</dbReference>
<feature type="coiled-coil region" evidence="6">
    <location>
        <begin position="315"/>
        <end position="342"/>
    </location>
</feature>
<dbReference type="RefSeq" id="WP_013329735.1">
    <property type="nucleotide sequence ID" value="NC_014507.1"/>
</dbReference>
<evidence type="ECO:0000259" key="7">
    <source>
        <dbReference type="PROSITE" id="PS50112"/>
    </source>
</evidence>
<accession>E1RI93</accession>
<dbReference type="PANTHER" id="PTHR43304">
    <property type="entry name" value="PHYTOCHROME-LIKE PROTEIN CPH1"/>
    <property type="match status" value="1"/>
</dbReference>
<dbReference type="AlphaFoldDB" id="E1RI93"/>
<dbReference type="HOGENOM" id="CLU_777586_0_0_2"/>
<keyword evidence="6" id="KW-0175">Coiled coil</keyword>
<reference evidence="9 10" key="1">
    <citation type="journal article" date="2010" name="Stand. Genomic Sci.">
        <title>Complete genome sequence of Methanoplanus petrolearius type strain (SEBR 4847).</title>
        <authorList>
            <person name="Brambilla E."/>
            <person name="Djao O.D."/>
            <person name="Daligault H."/>
            <person name="Lapidus A."/>
            <person name="Lucas S."/>
            <person name="Hammon N."/>
            <person name="Nolan M."/>
            <person name="Tice H."/>
            <person name="Cheng J.F."/>
            <person name="Han C."/>
            <person name="Tapia R."/>
            <person name="Goodwin L."/>
            <person name="Pitluck S."/>
            <person name="Liolios K."/>
            <person name="Ivanova N."/>
            <person name="Mavromatis K."/>
            <person name="Mikhailova N."/>
            <person name="Pati A."/>
            <person name="Chen A."/>
            <person name="Palaniappan K."/>
            <person name="Land M."/>
            <person name="Hauser L."/>
            <person name="Chang Y.J."/>
            <person name="Jeffries C.D."/>
            <person name="Rohde M."/>
            <person name="Spring S."/>
            <person name="Sikorski J."/>
            <person name="Goker M."/>
            <person name="Woyke T."/>
            <person name="Bristow J."/>
            <person name="Eisen J.A."/>
            <person name="Markowitz V."/>
            <person name="Hugenholtz P."/>
            <person name="Kyrpides N.C."/>
            <person name="Klenk H.P."/>
        </authorList>
    </citation>
    <scope>NUCLEOTIDE SEQUENCE [LARGE SCALE GENOMIC DNA]</scope>
    <source>
        <strain evidence="10">DSM 11571 / OCM 486 / SEBR 4847</strain>
    </source>
</reference>
<feature type="domain" description="PAC" evidence="8">
    <location>
        <begin position="225"/>
        <end position="277"/>
    </location>
</feature>
<dbReference type="InterPro" id="IPR000014">
    <property type="entry name" value="PAS"/>
</dbReference>
<keyword evidence="5" id="KW-0418">Kinase</keyword>
<dbReference type="STRING" id="679926.Mpet_1805"/>
<dbReference type="InterPro" id="IPR035965">
    <property type="entry name" value="PAS-like_dom_sf"/>
</dbReference>
<dbReference type="CDD" id="cd00130">
    <property type="entry name" value="PAS"/>
    <property type="match status" value="2"/>
</dbReference>
<evidence type="ECO:0000256" key="4">
    <source>
        <dbReference type="ARBA" id="ARBA00022679"/>
    </source>
</evidence>
<dbReference type="InterPro" id="IPR001610">
    <property type="entry name" value="PAC"/>
</dbReference>
<dbReference type="PROSITE" id="PS50112">
    <property type="entry name" value="PAS"/>
    <property type="match status" value="2"/>
</dbReference>
<sequence>MGKKDAGPEENKRDKALNNLEYVFGEDFFKMLLMNSNVWISFIDPATRVVIWNSAAERMSGYSAEEVIGSNEIWTKLYPNPEYRKEITGKIDRIISNTMGLDKFETRIVRKDREKRIISWNTKEIRNDAEECEGYFIIGLDISDIIRAETGLKVLLMNANVFIIFLDREARIRIWNRFAEEISGYEAAEVIGSDEIWKKLYPDPVYRKQVKENVFGIFSDPQKREMFETEILTRSGEKKNVLWNTKMMYDYDRNLDGYVVIGLDITRKKEMQEEIFRYIGHSVMRLKYPVEIIRDNLYELHEKINVGDIGTEEILLELMIEIKNSEQILRNLQDLNRAVQNSFKEMPDELKDFLLQ</sequence>
<evidence type="ECO:0000313" key="10">
    <source>
        <dbReference type="Proteomes" id="UP000006565"/>
    </source>
</evidence>
<dbReference type="EMBL" id="CP002117">
    <property type="protein sequence ID" value="ADN36558.1"/>
    <property type="molecule type" value="Genomic_DNA"/>
</dbReference>
<keyword evidence="4" id="KW-0808">Transferase</keyword>
<feature type="domain" description="PAC" evidence="8">
    <location>
        <begin position="102"/>
        <end position="154"/>
    </location>
</feature>
<evidence type="ECO:0000256" key="1">
    <source>
        <dbReference type="ARBA" id="ARBA00000085"/>
    </source>
</evidence>
<dbReference type="KEGG" id="mpi:Mpet_1805"/>
<dbReference type="Gene3D" id="3.30.450.20">
    <property type="entry name" value="PAS domain"/>
    <property type="match status" value="2"/>
</dbReference>
<dbReference type="Pfam" id="PF00989">
    <property type="entry name" value="PAS"/>
    <property type="match status" value="2"/>
</dbReference>
<dbReference type="GO" id="GO:0006355">
    <property type="term" value="P:regulation of DNA-templated transcription"/>
    <property type="evidence" value="ECO:0007669"/>
    <property type="project" value="InterPro"/>
</dbReference>
<dbReference type="eggNOG" id="arCOG06712">
    <property type="taxonomic scope" value="Archaea"/>
</dbReference>
<feature type="domain" description="PAS" evidence="7">
    <location>
        <begin position="148"/>
        <end position="203"/>
    </location>
</feature>
<comment type="catalytic activity">
    <reaction evidence="1">
        <text>ATP + protein L-histidine = ADP + protein N-phospho-L-histidine.</text>
        <dbReference type="EC" id="2.7.13.3"/>
    </reaction>
</comment>
<dbReference type="SMART" id="SM00091">
    <property type="entry name" value="PAS"/>
    <property type="match status" value="2"/>
</dbReference>
<evidence type="ECO:0000256" key="5">
    <source>
        <dbReference type="ARBA" id="ARBA00022777"/>
    </source>
</evidence>
<dbReference type="GeneID" id="9744280"/>
<dbReference type="PANTHER" id="PTHR43304:SF1">
    <property type="entry name" value="PAC DOMAIN-CONTAINING PROTEIN"/>
    <property type="match status" value="1"/>
</dbReference>
<dbReference type="NCBIfam" id="TIGR00229">
    <property type="entry name" value="sensory_box"/>
    <property type="match status" value="2"/>
</dbReference>
<keyword evidence="3" id="KW-0597">Phosphoprotein</keyword>
<evidence type="ECO:0000256" key="2">
    <source>
        <dbReference type="ARBA" id="ARBA00012438"/>
    </source>
</evidence>
<proteinExistence type="predicted"/>
<dbReference type="GO" id="GO:0004673">
    <property type="term" value="F:protein histidine kinase activity"/>
    <property type="evidence" value="ECO:0007669"/>
    <property type="project" value="UniProtKB-EC"/>
</dbReference>
<gene>
    <name evidence="9" type="ordered locus">Mpet_1805</name>
</gene>
<dbReference type="EC" id="2.7.13.3" evidence="2"/>
<evidence type="ECO:0000313" key="9">
    <source>
        <dbReference type="EMBL" id="ADN36558.1"/>
    </source>
</evidence>
<name>E1RI93_METP4</name>